<comment type="caution">
    <text evidence="1">The sequence shown here is derived from an EMBL/GenBank/DDBJ whole genome shotgun (WGS) entry which is preliminary data.</text>
</comment>
<evidence type="ECO:0000313" key="1">
    <source>
        <dbReference type="EMBL" id="RMX65834.1"/>
    </source>
</evidence>
<accession>A0A3M6VGI3</accession>
<proteinExistence type="predicted"/>
<reference evidence="1 2" key="1">
    <citation type="submission" date="2018-06" db="EMBL/GenBank/DDBJ databases">
        <title>Comparative genomics of downy mildews reveals potential adaptations to biotrophy.</title>
        <authorList>
            <person name="Fletcher K."/>
            <person name="Klosterman S.J."/>
            <person name="Derevnina L."/>
            <person name="Martin F."/>
            <person name="Koike S."/>
            <person name="Reyes Chin-Wo S."/>
            <person name="Mou B."/>
            <person name="Michelmore R."/>
        </authorList>
    </citation>
    <scope>NUCLEOTIDE SEQUENCE [LARGE SCALE GENOMIC DNA]</scope>
    <source>
        <strain evidence="1 2">R14</strain>
    </source>
</reference>
<name>A0A3M6VGI3_9STRA</name>
<dbReference type="VEuPathDB" id="FungiDB:DD237_007853"/>
<gene>
    <name evidence="1" type="ORF">DD238_002987</name>
</gene>
<evidence type="ECO:0000313" key="2">
    <source>
        <dbReference type="Proteomes" id="UP000282087"/>
    </source>
</evidence>
<organism evidence="1 2">
    <name type="scientific">Peronospora effusa</name>
    <dbReference type="NCBI Taxonomy" id="542832"/>
    <lineage>
        <taxon>Eukaryota</taxon>
        <taxon>Sar</taxon>
        <taxon>Stramenopiles</taxon>
        <taxon>Oomycota</taxon>
        <taxon>Peronosporomycetes</taxon>
        <taxon>Peronosporales</taxon>
        <taxon>Peronosporaceae</taxon>
        <taxon>Peronospora</taxon>
    </lineage>
</organism>
<dbReference type="EMBL" id="QLLG01000228">
    <property type="protein sequence ID" value="RMX65834.1"/>
    <property type="molecule type" value="Genomic_DNA"/>
</dbReference>
<sequence length="236" mass="26605">MPLKDDDELIVATINGLHSNTSEDEFRTALNQHSAKSLRKACANLCLGARSRHCAYDNKNGYMKLLWERYKRDGMQGFSGLLQDSDSRLKGRGITTPCRPNPLLSRPDSHEFVPELRLRTTSQSQNNTILEPLLQSLSGTQARKRRRVATDDGAFEFVEHNLEDDVTECKCESEKTQKDKSYDAVVHSSAAVRSAMATLNELKQNHASECLVKAAELVFDRLVLSWTRTMEEASKM</sequence>
<dbReference type="AlphaFoldDB" id="A0A3M6VGI3"/>
<keyword evidence="2" id="KW-1185">Reference proteome</keyword>
<protein>
    <submittedName>
        <fullName evidence="1">Uncharacterized protein</fullName>
    </submittedName>
</protein>
<dbReference type="Proteomes" id="UP000282087">
    <property type="component" value="Unassembled WGS sequence"/>
</dbReference>